<reference evidence="1" key="1">
    <citation type="submission" date="2021-05" db="EMBL/GenBank/DDBJ databases">
        <title>Comparative genomics of three Colletotrichum scovillei strains and genetic complementation revealed genes involved fungal growth and virulence on chili pepper.</title>
        <authorList>
            <person name="Hsieh D.-K."/>
            <person name="Chuang S.-C."/>
            <person name="Chen C.-Y."/>
            <person name="Chao Y.-T."/>
            <person name="Lu M.-Y.J."/>
            <person name="Lee M.-H."/>
            <person name="Shih M.-C."/>
        </authorList>
    </citation>
    <scope>NUCLEOTIDE SEQUENCE</scope>
    <source>
        <strain evidence="1">Coll-153</strain>
    </source>
</reference>
<proteinExistence type="predicted"/>
<dbReference type="AlphaFoldDB" id="A0A9P7RBP8"/>
<accession>A0A9P7RBP8</accession>
<dbReference type="Proteomes" id="UP000699042">
    <property type="component" value="Unassembled WGS sequence"/>
</dbReference>
<evidence type="ECO:0000313" key="1">
    <source>
        <dbReference type="EMBL" id="KAG7054185.1"/>
    </source>
</evidence>
<gene>
    <name evidence="1" type="ORF">JMJ77_001254</name>
</gene>
<comment type="caution">
    <text evidence="1">The sequence shown here is derived from an EMBL/GenBank/DDBJ whole genome shotgun (WGS) entry which is preliminary data.</text>
</comment>
<dbReference type="EMBL" id="JAESDN010000003">
    <property type="protein sequence ID" value="KAG7054185.1"/>
    <property type="molecule type" value="Genomic_DNA"/>
</dbReference>
<keyword evidence="2" id="KW-1185">Reference proteome</keyword>
<evidence type="ECO:0000313" key="2">
    <source>
        <dbReference type="Proteomes" id="UP000699042"/>
    </source>
</evidence>
<protein>
    <submittedName>
        <fullName evidence="1">Uncharacterized protein</fullName>
    </submittedName>
</protein>
<sequence>MSIRTMNIPGVFLVGKSHHHIFQARVPIIFAFAIARGAFFLNTLLSYPAHRVHISTYTARMYAASNRATVNGNTPPPRTEAQVQQAQQLQQNRIQSFLGDNNGPRTMHSHASTSADESMAKHRASAARKIENIMANLNR</sequence>
<name>A0A9P7RBP8_9PEZI</name>
<organism evidence="1 2">
    <name type="scientific">Colletotrichum scovillei</name>
    <dbReference type="NCBI Taxonomy" id="1209932"/>
    <lineage>
        <taxon>Eukaryota</taxon>
        <taxon>Fungi</taxon>
        <taxon>Dikarya</taxon>
        <taxon>Ascomycota</taxon>
        <taxon>Pezizomycotina</taxon>
        <taxon>Sordariomycetes</taxon>
        <taxon>Hypocreomycetidae</taxon>
        <taxon>Glomerellales</taxon>
        <taxon>Glomerellaceae</taxon>
        <taxon>Colletotrichum</taxon>
        <taxon>Colletotrichum acutatum species complex</taxon>
    </lineage>
</organism>